<dbReference type="Proteomes" id="UP000198501">
    <property type="component" value="Unassembled WGS sequence"/>
</dbReference>
<evidence type="ECO:0000313" key="5">
    <source>
        <dbReference type="Proteomes" id="UP001156645"/>
    </source>
</evidence>
<feature type="domain" description="DUF3631" evidence="1">
    <location>
        <begin position="286"/>
        <end position="470"/>
    </location>
</feature>
<proteinExistence type="predicted"/>
<evidence type="ECO:0000313" key="3">
    <source>
        <dbReference type="EMBL" id="SDD80663.1"/>
    </source>
</evidence>
<keyword evidence="5" id="KW-1185">Reference proteome</keyword>
<gene>
    <name evidence="2" type="ORF">GCM10007915_20750</name>
    <name evidence="3" type="ORF">SAMN05660405_01395</name>
</gene>
<dbReference type="Proteomes" id="UP001156645">
    <property type="component" value="Unassembled WGS sequence"/>
</dbReference>
<protein>
    <recommendedName>
        <fullName evidence="1">DUF3631 domain-containing protein</fullName>
    </recommendedName>
</protein>
<name>A0A1G6XSG3_9GAMM</name>
<dbReference type="AlphaFoldDB" id="A0A1G6XSG3"/>
<accession>A0A1G6XSG3</accession>
<dbReference type="EMBL" id="FNAL01000009">
    <property type="protein sequence ID" value="SDD80663.1"/>
    <property type="molecule type" value="Genomic_DNA"/>
</dbReference>
<reference evidence="2" key="1">
    <citation type="journal article" date="2014" name="Int. J. Syst. Evol. Microbiol.">
        <title>Complete genome of a new Firmicutes species belonging to the dominant human colonic microbiota ('Ruminococcus bicirculans') reveals two chromosomes and a selective capacity to utilize plant glucans.</title>
        <authorList>
            <consortium name="NISC Comparative Sequencing Program"/>
            <person name="Wegmann U."/>
            <person name="Louis P."/>
            <person name="Goesmann A."/>
            <person name="Henrissat B."/>
            <person name="Duncan S.H."/>
            <person name="Flint H.J."/>
        </authorList>
    </citation>
    <scope>NUCLEOTIDE SEQUENCE</scope>
    <source>
        <strain evidence="2">NBRC 103191</strain>
    </source>
</reference>
<reference evidence="3 4" key="2">
    <citation type="submission" date="2016-10" db="EMBL/GenBank/DDBJ databases">
        <authorList>
            <person name="de Groot N.N."/>
        </authorList>
    </citation>
    <scope>NUCLEOTIDE SEQUENCE [LARGE SCALE GENOMIC DNA]</scope>
    <source>
        <strain evidence="3 4">DSM 23406</strain>
    </source>
</reference>
<evidence type="ECO:0000313" key="2">
    <source>
        <dbReference type="EMBL" id="GLR29836.1"/>
    </source>
</evidence>
<evidence type="ECO:0000313" key="4">
    <source>
        <dbReference type="Proteomes" id="UP000198501"/>
    </source>
</evidence>
<reference evidence="2" key="4">
    <citation type="submission" date="2023-01" db="EMBL/GenBank/DDBJ databases">
        <title>Draft genome sequence of Psychrobacter pacificensis strain NBRC 103191.</title>
        <authorList>
            <person name="Sun Q."/>
            <person name="Mori K."/>
        </authorList>
    </citation>
    <scope>NUCLEOTIDE SEQUENCE</scope>
    <source>
        <strain evidence="2">NBRC 103191</strain>
    </source>
</reference>
<evidence type="ECO:0000259" key="1">
    <source>
        <dbReference type="Pfam" id="PF12307"/>
    </source>
</evidence>
<organism evidence="3 4">
    <name type="scientific">Psychrobacter pacificensis</name>
    <dbReference type="NCBI Taxonomy" id="112002"/>
    <lineage>
        <taxon>Bacteria</taxon>
        <taxon>Pseudomonadati</taxon>
        <taxon>Pseudomonadota</taxon>
        <taxon>Gammaproteobacteria</taxon>
        <taxon>Moraxellales</taxon>
        <taxon>Moraxellaceae</taxon>
        <taxon>Psychrobacter</taxon>
    </lineage>
</organism>
<dbReference type="Pfam" id="PF12307">
    <property type="entry name" value="DUF3631"/>
    <property type="match status" value="1"/>
</dbReference>
<dbReference type="RefSeq" id="WP_025650695.1">
    <property type="nucleotide sequence ID" value="NZ_BSOK01000059.1"/>
</dbReference>
<dbReference type="EMBL" id="BSOK01000059">
    <property type="protein sequence ID" value="GLR29836.1"/>
    <property type="molecule type" value="Genomic_DNA"/>
</dbReference>
<dbReference type="InterPro" id="IPR022081">
    <property type="entry name" value="DUF3631"/>
</dbReference>
<sequence>MSKNNKVTPPEAIDEQSVDPIKKLSILPDAQPSKSTKDDIDQPSLDILSQNVPKISSEEAKAIINNIAKLPELDYQLARIDTAKFLNVTLNAFDKLVKNVKNELDENTQSLVVDTKPSSEPVLDIALIVSLIYQILEDHIACTDAVKVSATLWILMTWLVPASDVLPIAWINAPEKRCGKSTLLTLMSLLSKKSLSTSNITKSALYRCIEAYTPTLFIDEVDTFINDDKEMRGILNAGHSLEHSKVLRCVGDDNKPVAFNAYGAKAISGIGKIPGTLIDRSISLTLRRKMKNESKKRLRELPIDVTKTIQSQLARWSDDNMLAVKAAKPVLPPHINDRAQDNWEILLKIALVLGDDWLEQAYKACIEISGLESEEPSLNEQLLADIQTVFNLHGTDRLLSKNLLAGLCRDPEMIWSTLNHGKPITLRQIAKRLSGFKISSKDMRTRDLRGNEARGKGYDVRDFEDAFSRYLSHLL</sequence>
<reference evidence="5" key="3">
    <citation type="journal article" date="2019" name="Int. J. Syst. Evol. Microbiol.">
        <title>The Global Catalogue of Microorganisms (GCM) 10K type strain sequencing project: providing services to taxonomists for standard genome sequencing and annotation.</title>
        <authorList>
            <consortium name="The Broad Institute Genomics Platform"/>
            <consortium name="The Broad Institute Genome Sequencing Center for Infectious Disease"/>
            <person name="Wu L."/>
            <person name="Ma J."/>
        </authorList>
    </citation>
    <scope>NUCLEOTIDE SEQUENCE [LARGE SCALE GENOMIC DNA]</scope>
    <source>
        <strain evidence="5">NBRC 103191</strain>
    </source>
</reference>